<dbReference type="SUPFAM" id="SSF81296">
    <property type="entry name" value="E set domains"/>
    <property type="match status" value="1"/>
</dbReference>
<keyword evidence="2" id="KW-1133">Transmembrane helix</keyword>
<dbReference type="EMBL" id="JAINUF010000021">
    <property type="protein sequence ID" value="KAJ8334733.1"/>
    <property type="molecule type" value="Genomic_DNA"/>
</dbReference>
<sequence length="557" mass="63259">MEFIKPKESVGESTTRDLPSAVGPHFGRSTSKYSRQKLIFILLCVMSFLFIYFSKLFQTKETSIWEQFKNPHKEMTVDEVIFSLSWAPSIPNFTSFKNSSSAQHSVVRLEQPRAQYCVRDTLNILVEMRNYTGHPKAYGGDFIVARIHSPKLQASASGDVTDFLNGSYRVSFHLFWPGEVQVSVRLLHSSEAVKILQRGWMQDYKKVMYTGTFISGNKTETSQCGFRLSSGRALCEYRKKEDGEYYACYQPETLPCNSLITMLGSLSPSHLTNEEAQLLAQKNTAIQIKNSFNPVTVIDSHTDTPQRPTEKCVAGMNSPFPGGYFYSNRWSSSFCQTGPFLSEVAITRCLKGKTLYLLGDSTVRIWTNYLERKLKGLRFIKEGNLYLTLLAVDAHNNITVRWIKHSHPWISFHTAYKAGLATLPEVLDSIAVGGGQEDVIVVIAIGQHFRPYPPELFIRRLQNIRRAILRLYARSPQAHVVIKLENTRNLNSPVMIYSDWYGYMQNLAQRKVFEGMKVALVDAWDMTVAANTFEVHPNDVILSNQVAVALSYFCQYA</sequence>
<reference evidence="4" key="1">
    <citation type="journal article" date="2023" name="Science">
        <title>Genome structures resolve the early diversification of teleost fishes.</title>
        <authorList>
            <person name="Parey E."/>
            <person name="Louis A."/>
            <person name="Montfort J."/>
            <person name="Bouchez O."/>
            <person name="Roques C."/>
            <person name="Iampietro C."/>
            <person name="Lluch J."/>
            <person name="Castinel A."/>
            <person name="Donnadieu C."/>
            <person name="Desvignes T."/>
            <person name="Floi Bucao C."/>
            <person name="Jouanno E."/>
            <person name="Wen M."/>
            <person name="Mejri S."/>
            <person name="Dirks R."/>
            <person name="Jansen H."/>
            <person name="Henkel C."/>
            <person name="Chen W.J."/>
            <person name="Zahm M."/>
            <person name="Cabau C."/>
            <person name="Klopp C."/>
            <person name="Thompson A.W."/>
            <person name="Robinson-Rechavi M."/>
            <person name="Braasch I."/>
            <person name="Lecointre G."/>
            <person name="Bobe J."/>
            <person name="Postlethwait J.H."/>
            <person name="Berthelot C."/>
            <person name="Roest Crollius H."/>
            <person name="Guiguen Y."/>
        </authorList>
    </citation>
    <scope>NUCLEOTIDE SEQUENCE</scope>
    <source>
        <strain evidence="4">WJC10195</strain>
    </source>
</reference>
<protein>
    <recommendedName>
        <fullName evidence="3">NXPE C-terminal domain-containing protein</fullName>
    </recommendedName>
</protein>
<gene>
    <name evidence="4" type="ORF">SKAU_G00403720</name>
</gene>
<comment type="similarity">
    <text evidence="1">Belongs to the NXPE family.</text>
</comment>
<dbReference type="InterPro" id="IPR026845">
    <property type="entry name" value="NXPH/NXPE"/>
</dbReference>
<name>A0A9Q1E9K6_SYNKA</name>
<keyword evidence="5" id="KW-1185">Reference proteome</keyword>
<feature type="transmembrane region" description="Helical" evidence="2">
    <location>
        <begin position="38"/>
        <end position="57"/>
    </location>
</feature>
<feature type="domain" description="NXPE C-terminal" evidence="3">
    <location>
        <begin position="330"/>
        <end position="554"/>
    </location>
</feature>
<dbReference type="Pfam" id="PF24536">
    <property type="entry name" value="NXPE4_C"/>
    <property type="match status" value="1"/>
</dbReference>
<evidence type="ECO:0000313" key="5">
    <source>
        <dbReference type="Proteomes" id="UP001152622"/>
    </source>
</evidence>
<dbReference type="GO" id="GO:0007399">
    <property type="term" value="P:nervous system development"/>
    <property type="evidence" value="ECO:0007669"/>
    <property type="project" value="UniProtKB-ARBA"/>
</dbReference>
<accession>A0A9Q1E9K6</accession>
<evidence type="ECO:0000256" key="1">
    <source>
        <dbReference type="ARBA" id="ARBA00005431"/>
    </source>
</evidence>
<dbReference type="OrthoDB" id="8675562at2759"/>
<evidence type="ECO:0000256" key="2">
    <source>
        <dbReference type="SAM" id="Phobius"/>
    </source>
</evidence>
<dbReference type="PANTHER" id="PTHR16165">
    <property type="entry name" value="NXPE FAMILY MEMBER"/>
    <property type="match status" value="1"/>
</dbReference>
<evidence type="ECO:0000259" key="3">
    <source>
        <dbReference type="Pfam" id="PF24536"/>
    </source>
</evidence>
<keyword evidence="2" id="KW-0812">Transmembrane</keyword>
<organism evidence="4 5">
    <name type="scientific">Synaphobranchus kaupii</name>
    <name type="common">Kaup's arrowtooth eel</name>
    <dbReference type="NCBI Taxonomy" id="118154"/>
    <lineage>
        <taxon>Eukaryota</taxon>
        <taxon>Metazoa</taxon>
        <taxon>Chordata</taxon>
        <taxon>Craniata</taxon>
        <taxon>Vertebrata</taxon>
        <taxon>Euteleostomi</taxon>
        <taxon>Actinopterygii</taxon>
        <taxon>Neopterygii</taxon>
        <taxon>Teleostei</taxon>
        <taxon>Anguilliformes</taxon>
        <taxon>Synaphobranchidae</taxon>
        <taxon>Synaphobranchus</taxon>
    </lineage>
</organism>
<dbReference type="Gene3D" id="2.60.40.10">
    <property type="entry name" value="Immunoglobulins"/>
    <property type="match status" value="1"/>
</dbReference>
<dbReference type="InterPro" id="IPR013783">
    <property type="entry name" value="Ig-like_fold"/>
</dbReference>
<proteinExistence type="inferred from homology"/>
<dbReference type="Proteomes" id="UP001152622">
    <property type="component" value="Chromosome 21"/>
</dbReference>
<dbReference type="Pfam" id="PF06312">
    <property type="entry name" value="Neurexophilin"/>
    <property type="match status" value="1"/>
</dbReference>
<keyword evidence="2" id="KW-0472">Membrane</keyword>
<dbReference type="PANTHER" id="PTHR16165:SF3">
    <property type="entry name" value="NXPE FAMILY MEMBER 1"/>
    <property type="match status" value="1"/>
</dbReference>
<dbReference type="InterPro" id="IPR014756">
    <property type="entry name" value="Ig_E-set"/>
</dbReference>
<dbReference type="InterPro" id="IPR057106">
    <property type="entry name" value="NXPE4_C"/>
</dbReference>
<dbReference type="AlphaFoldDB" id="A0A9Q1E9K6"/>
<comment type="caution">
    <text evidence="4">The sequence shown here is derived from an EMBL/GenBank/DDBJ whole genome shotgun (WGS) entry which is preliminary data.</text>
</comment>
<evidence type="ECO:0000313" key="4">
    <source>
        <dbReference type="EMBL" id="KAJ8334733.1"/>
    </source>
</evidence>